<dbReference type="Proteomes" id="UP000254621">
    <property type="component" value="Unassembled WGS sequence"/>
</dbReference>
<dbReference type="Pfam" id="PF00255">
    <property type="entry name" value="GSHPx"/>
    <property type="match status" value="1"/>
</dbReference>
<dbReference type="PROSITE" id="PS00460">
    <property type="entry name" value="GLUTATHIONE_PEROXID_1"/>
    <property type="match status" value="1"/>
</dbReference>
<dbReference type="Gene3D" id="3.40.30.10">
    <property type="entry name" value="Glutaredoxin"/>
    <property type="match status" value="1"/>
</dbReference>
<reference evidence="6 7" key="1">
    <citation type="submission" date="2018-06" db="EMBL/GenBank/DDBJ databases">
        <authorList>
            <consortium name="Pathogen Informatics"/>
            <person name="Doyle S."/>
        </authorList>
    </citation>
    <scope>NUCLEOTIDE SEQUENCE [LARGE SCALE GENOMIC DNA]</scope>
    <source>
        <strain evidence="6 7">NCTC13645</strain>
    </source>
</reference>
<dbReference type="PRINTS" id="PR01011">
    <property type="entry name" value="GLUTPROXDASE"/>
</dbReference>
<evidence type="ECO:0000256" key="2">
    <source>
        <dbReference type="ARBA" id="ARBA00022559"/>
    </source>
</evidence>
<gene>
    <name evidence="6" type="primary">bsaA</name>
    <name evidence="6" type="ORF">NCTC13645_00111</name>
</gene>
<dbReference type="EMBL" id="UHIV01000001">
    <property type="protein sequence ID" value="SUP52238.1"/>
    <property type="molecule type" value="Genomic_DNA"/>
</dbReference>
<dbReference type="PIRSF" id="PIRSF000303">
    <property type="entry name" value="Glutathion_perox"/>
    <property type="match status" value="1"/>
</dbReference>
<dbReference type="GO" id="GO:0004601">
    <property type="term" value="F:peroxidase activity"/>
    <property type="evidence" value="ECO:0007669"/>
    <property type="project" value="UniProtKB-KW"/>
</dbReference>
<dbReference type="GO" id="GO:0034599">
    <property type="term" value="P:cellular response to oxidative stress"/>
    <property type="evidence" value="ECO:0007669"/>
    <property type="project" value="TreeGrafter"/>
</dbReference>
<dbReference type="InterPro" id="IPR000889">
    <property type="entry name" value="Glutathione_peroxidase"/>
</dbReference>
<name>A0A380NW43_WEIVI</name>
<accession>A0A380NW43</accession>
<dbReference type="PANTHER" id="PTHR11592">
    <property type="entry name" value="GLUTATHIONE PEROXIDASE"/>
    <property type="match status" value="1"/>
</dbReference>
<dbReference type="PROSITE" id="PS51355">
    <property type="entry name" value="GLUTATHIONE_PEROXID_3"/>
    <property type="match status" value="1"/>
</dbReference>
<dbReference type="AlphaFoldDB" id="A0A380NW43"/>
<dbReference type="InterPro" id="IPR036249">
    <property type="entry name" value="Thioredoxin-like_sf"/>
</dbReference>
<protein>
    <recommendedName>
        <fullName evidence="5">Glutathione peroxidase</fullName>
    </recommendedName>
</protein>
<dbReference type="PANTHER" id="PTHR11592:SF78">
    <property type="entry name" value="GLUTATHIONE PEROXIDASE"/>
    <property type="match status" value="1"/>
</dbReference>
<keyword evidence="3 5" id="KW-0560">Oxidoreductase</keyword>
<keyword evidence="2 5" id="KW-0575">Peroxidase</keyword>
<evidence type="ECO:0000256" key="5">
    <source>
        <dbReference type="RuleBase" id="RU000499"/>
    </source>
</evidence>
<evidence type="ECO:0000256" key="3">
    <source>
        <dbReference type="ARBA" id="ARBA00023002"/>
    </source>
</evidence>
<dbReference type="SUPFAM" id="SSF52833">
    <property type="entry name" value="Thioredoxin-like"/>
    <property type="match status" value="1"/>
</dbReference>
<dbReference type="STRING" id="1629.IV50_GL001422"/>
<feature type="active site" evidence="4">
    <location>
        <position position="36"/>
    </location>
</feature>
<dbReference type="InterPro" id="IPR029759">
    <property type="entry name" value="GPX_AS"/>
</dbReference>
<evidence type="ECO:0000256" key="1">
    <source>
        <dbReference type="ARBA" id="ARBA00006926"/>
    </source>
</evidence>
<dbReference type="CDD" id="cd00340">
    <property type="entry name" value="GSH_Peroxidase"/>
    <property type="match status" value="1"/>
</dbReference>
<evidence type="ECO:0000313" key="7">
    <source>
        <dbReference type="Proteomes" id="UP000254621"/>
    </source>
</evidence>
<organism evidence="6 7">
    <name type="scientific">Weissella viridescens</name>
    <name type="common">Lactobacillus viridescens</name>
    <dbReference type="NCBI Taxonomy" id="1629"/>
    <lineage>
        <taxon>Bacteria</taxon>
        <taxon>Bacillati</taxon>
        <taxon>Bacillota</taxon>
        <taxon>Bacilli</taxon>
        <taxon>Lactobacillales</taxon>
        <taxon>Lactobacillaceae</taxon>
        <taxon>Weissella</taxon>
    </lineage>
</organism>
<sequence length="167" mass="18673">MTQIYDFKLDEMDGSKLDLADYKGKILLIVNTASKCGLAGQLNGLQALYEKYYAKGLVVIGLPSNQFKNELATDSQTANYCQIHYGVTFPMTQRVAVNGPDTTPLFVYLKKMSGHGMIKWNYTKFLIDQSGKLVHRYAPITEPEHIEPEIENYLNKKLTGTTAVEAG</sequence>
<comment type="similarity">
    <text evidence="1 5">Belongs to the glutathione peroxidase family.</text>
</comment>
<evidence type="ECO:0000256" key="4">
    <source>
        <dbReference type="PIRSR" id="PIRSR000303-1"/>
    </source>
</evidence>
<evidence type="ECO:0000313" key="6">
    <source>
        <dbReference type="EMBL" id="SUP52238.1"/>
    </source>
</evidence>
<proteinExistence type="inferred from homology"/>